<comment type="caution">
    <text evidence="2">The sequence shown here is derived from an EMBL/GenBank/DDBJ whole genome shotgun (WGS) entry which is preliminary data.</text>
</comment>
<gene>
    <name evidence="2" type="ORF">C8F04DRAFT_1403175</name>
</gene>
<dbReference type="PROSITE" id="PS50053">
    <property type="entry name" value="UBIQUITIN_2"/>
    <property type="match status" value="1"/>
</dbReference>
<proteinExistence type="predicted"/>
<protein>
    <recommendedName>
        <fullName evidence="1">Ubiquitin-like domain-containing protein</fullName>
    </recommendedName>
</protein>
<accession>A0AAD6S5A5</accession>
<name>A0AAD6S5A5_9AGAR</name>
<dbReference type="InterPro" id="IPR000626">
    <property type="entry name" value="Ubiquitin-like_dom"/>
</dbReference>
<dbReference type="EMBL" id="JARJCM010000242">
    <property type="protein sequence ID" value="KAJ7021105.1"/>
    <property type="molecule type" value="Genomic_DNA"/>
</dbReference>
<dbReference type="Proteomes" id="UP001218188">
    <property type="component" value="Unassembled WGS sequence"/>
</dbReference>
<evidence type="ECO:0000313" key="2">
    <source>
        <dbReference type="EMBL" id="KAJ7021105.1"/>
    </source>
</evidence>
<dbReference type="Gene3D" id="3.10.20.90">
    <property type="entry name" value="Phosphatidylinositol 3-kinase Catalytic Subunit, Chain A, domain 1"/>
    <property type="match status" value="1"/>
</dbReference>
<keyword evidence="3" id="KW-1185">Reference proteome</keyword>
<dbReference type="AlphaFoldDB" id="A0AAD6S5A5"/>
<reference evidence="2" key="1">
    <citation type="submission" date="2023-03" db="EMBL/GenBank/DDBJ databases">
        <title>Massive genome expansion in bonnet fungi (Mycena s.s.) driven by repeated elements and novel gene families across ecological guilds.</title>
        <authorList>
            <consortium name="Lawrence Berkeley National Laboratory"/>
            <person name="Harder C.B."/>
            <person name="Miyauchi S."/>
            <person name="Viragh M."/>
            <person name="Kuo A."/>
            <person name="Thoen E."/>
            <person name="Andreopoulos B."/>
            <person name="Lu D."/>
            <person name="Skrede I."/>
            <person name="Drula E."/>
            <person name="Henrissat B."/>
            <person name="Morin E."/>
            <person name="Kohler A."/>
            <person name="Barry K."/>
            <person name="LaButti K."/>
            <person name="Morin E."/>
            <person name="Salamov A."/>
            <person name="Lipzen A."/>
            <person name="Mereny Z."/>
            <person name="Hegedus B."/>
            <person name="Baldrian P."/>
            <person name="Stursova M."/>
            <person name="Weitz H."/>
            <person name="Taylor A."/>
            <person name="Grigoriev I.V."/>
            <person name="Nagy L.G."/>
            <person name="Martin F."/>
            <person name="Kauserud H."/>
        </authorList>
    </citation>
    <scope>NUCLEOTIDE SEQUENCE</scope>
    <source>
        <strain evidence="2">CBHHK200</strain>
    </source>
</reference>
<dbReference type="InterPro" id="IPR029071">
    <property type="entry name" value="Ubiquitin-like_domsf"/>
</dbReference>
<feature type="domain" description="Ubiquitin-like" evidence="1">
    <location>
        <begin position="160"/>
        <end position="236"/>
    </location>
</feature>
<dbReference type="SUPFAM" id="SSF54236">
    <property type="entry name" value="Ubiquitin-like"/>
    <property type="match status" value="1"/>
</dbReference>
<sequence length="446" mass="49903">MAFYRICESSAAGDFIIDREDFMTRRDEVTIIEACRYLEGYCSHPDMPKAKKATEKPVGPHLVFTNGTKRVLVFRPKTYPAAVHTAQRHFPDIKEGDLILQTDELAAVDNRLTDIAPEIWESVVDSLSSVSVTERHACGRSDPVVRLKTLPALFKPSHNRRISIKLDFEHLSIPVSTNINSTIDVLLPLLSARTGLGQEDFRIVRDGARLLDSATPQGLGMTDGDSLDVFRTQSGRKPVIYVYSPAEMDVSIALTLGREWSLSAIYPVITAKPLASTKERIEWNVRTHLDGSLTELNTGLNVAYLFWEADNLSPADSVLIPVNYITLYLNKVLLGLGLHTEARTSFITYWLPVFLKHKHVALRFVPQAAYEAAAVLDINLPPDVITRIFMLFKGIPEEAAGEWEESKTTKDDIKRWQNVVGMDPDRAADSALFRVLEWGGMEVLGR</sequence>
<organism evidence="2 3">
    <name type="scientific">Mycena alexandri</name>
    <dbReference type="NCBI Taxonomy" id="1745969"/>
    <lineage>
        <taxon>Eukaryota</taxon>
        <taxon>Fungi</taxon>
        <taxon>Dikarya</taxon>
        <taxon>Basidiomycota</taxon>
        <taxon>Agaricomycotina</taxon>
        <taxon>Agaricomycetes</taxon>
        <taxon>Agaricomycetidae</taxon>
        <taxon>Agaricales</taxon>
        <taxon>Marasmiineae</taxon>
        <taxon>Mycenaceae</taxon>
        <taxon>Mycena</taxon>
    </lineage>
</organism>
<evidence type="ECO:0000259" key="1">
    <source>
        <dbReference type="PROSITE" id="PS50053"/>
    </source>
</evidence>
<evidence type="ECO:0000313" key="3">
    <source>
        <dbReference type="Proteomes" id="UP001218188"/>
    </source>
</evidence>